<dbReference type="Proteomes" id="UP000220752">
    <property type="component" value="Unassembled WGS sequence"/>
</dbReference>
<evidence type="ECO:0000313" key="1">
    <source>
        <dbReference type="EMBL" id="PDX58852.1"/>
    </source>
</evidence>
<dbReference type="EMBL" id="NMTQ01000022">
    <property type="protein sequence ID" value="PDX58852.1"/>
    <property type="molecule type" value="Genomic_DNA"/>
</dbReference>
<name>A0A2A6ZBV4_9FIRM</name>
<accession>A0A2A6ZBV4</accession>
<dbReference type="RefSeq" id="WP_097777263.1">
    <property type="nucleotide sequence ID" value="NZ_CP117963.1"/>
</dbReference>
<comment type="caution">
    <text evidence="1">The sequence shown here is derived from an EMBL/GenBank/DDBJ whole genome shotgun (WGS) entry which is preliminary data.</text>
</comment>
<sequence>MEKPNTRLHDENNGLDYVLVGDYYFPALILAEDSRPVGRWGRMYKRYLKEHHSARYQALLLSGRLNSYLADIDAQAEEQLELLTQQMAEREGVNEELKAANQMEWVQRMNRIQNRAEEVIKTTLIYH</sequence>
<organism evidence="1 2">
    <name type="scientific">Faecalibacterium langellae</name>
    <dbReference type="NCBI Taxonomy" id="3435293"/>
    <lineage>
        <taxon>Bacteria</taxon>
        <taxon>Bacillati</taxon>
        <taxon>Bacillota</taxon>
        <taxon>Clostridia</taxon>
        <taxon>Eubacteriales</taxon>
        <taxon>Oscillospiraceae</taxon>
        <taxon>Faecalibacterium</taxon>
    </lineage>
</organism>
<evidence type="ECO:0000313" key="2">
    <source>
        <dbReference type="Proteomes" id="UP000220752"/>
    </source>
</evidence>
<protein>
    <submittedName>
        <fullName evidence="1">TnpV protein</fullName>
    </submittedName>
</protein>
<dbReference type="AlphaFoldDB" id="A0A2A6ZBV4"/>
<reference evidence="1 2" key="1">
    <citation type="journal article" date="2017" name="Front. Microbiol.">
        <title>New Insights into the Diversity of the Genus Faecalibacterium.</title>
        <authorList>
            <person name="Benevides L."/>
            <person name="Burman S."/>
            <person name="Martin R."/>
            <person name="Robert V."/>
            <person name="Thomas M."/>
            <person name="Miquel S."/>
            <person name="Chain F."/>
            <person name="Sokol H."/>
            <person name="Bermudez-Humaran L.G."/>
            <person name="Morrison M."/>
            <person name="Langella P."/>
            <person name="Azevedo V.A."/>
            <person name="Chatel J.M."/>
            <person name="Soares S."/>
        </authorList>
    </citation>
    <scope>NUCLEOTIDE SEQUENCE [LARGE SCALE GENOMIC DNA]</scope>
    <source>
        <strain evidence="2">CNCM I-4540</strain>
    </source>
</reference>
<dbReference type="InterPro" id="IPR026989">
    <property type="entry name" value="TnpV"/>
</dbReference>
<proteinExistence type="predicted"/>
<gene>
    <name evidence="1" type="ORF">CGS46_07055</name>
</gene>
<keyword evidence="2" id="KW-1185">Reference proteome</keyword>
<dbReference type="Pfam" id="PF14198">
    <property type="entry name" value="TnpV"/>
    <property type="match status" value="1"/>
</dbReference>